<feature type="compositionally biased region" description="Polar residues" evidence="1">
    <location>
        <begin position="193"/>
        <end position="205"/>
    </location>
</feature>
<evidence type="ECO:0000313" key="3">
    <source>
        <dbReference type="Proteomes" id="UP000245119"/>
    </source>
</evidence>
<evidence type="ECO:0000256" key="1">
    <source>
        <dbReference type="SAM" id="MobiDB-lite"/>
    </source>
</evidence>
<proteinExistence type="predicted"/>
<feature type="compositionally biased region" description="Basic and acidic residues" evidence="1">
    <location>
        <begin position="99"/>
        <end position="108"/>
    </location>
</feature>
<feature type="compositionally biased region" description="Basic and acidic residues" evidence="1">
    <location>
        <begin position="54"/>
        <end position="69"/>
    </location>
</feature>
<protein>
    <submittedName>
        <fullName evidence="2">Uncharacterized protein</fullName>
    </submittedName>
</protein>
<dbReference type="Proteomes" id="UP000245119">
    <property type="component" value="Linkage Group LG3"/>
</dbReference>
<feature type="region of interest" description="Disordered" evidence="1">
    <location>
        <begin position="172"/>
        <end position="240"/>
    </location>
</feature>
<sequence length="421" mass="46892">MSYSEPAANDDQLAEEEFDMLDDHLAVKVLQGREGRHPSPPPPPPTPPPRATPKNRDSRLSRGCGDGRRHVNHARTFHDRNSLHLQHLRHLRAATDTGNDAHDCDRRSCHQQPHNGCHEKAREEQHHQCPHQFHIDDNHDDVDDPTESSSGRLFKASSKVLSAYCFQDEKSSKGTQETGCSDPRRTAPPKEATLNSRLKVSQSLSEHSKEPRRVEPRTPRAKKTVSDSHVSDKVSTSRTSDRVGTSLADFVKQEATFTEGAAMDDDELAASDPSLVVSEVTVMEISNMSEYQLAVLGNEDSKETQESTTMMEDADDPRTSAVVADLVGGLDSHIRALCRNLASLVLPDRWLTREPTSQRPPTPAPGQRVPVTSKCWTSSACRTMTGTTIVFPPILTSQRCRLMAARWTLQPRRRRYTPRAA</sequence>
<name>A0A2T7PIF6_POMCA</name>
<feature type="region of interest" description="Disordered" evidence="1">
    <location>
        <begin position="97"/>
        <end position="153"/>
    </location>
</feature>
<dbReference type="EMBL" id="PZQS01000003">
    <property type="protein sequence ID" value="PVD33202.1"/>
    <property type="molecule type" value="Genomic_DNA"/>
</dbReference>
<feature type="compositionally biased region" description="Basic and acidic residues" evidence="1">
    <location>
        <begin position="206"/>
        <end position="232"/>
    </location>
</feature>
<comment type="caution">
    <text evidence="2">The sequence shown here is derived from an EMBL/GenBank/DDBJ whole genome shotgun (WGS) entry which is preliminary data.</text>
</comment>
<feature type="compositionally biased region" description="Pro residues" evidence="1">
    <location>
        <begin position="38"/>
        <end position="51"/>
    </location>
</feature>
<reference evidence="2 3" key="1">
    <citation type="submission" date="2018-04" db="EMBL/GenBank/DDBJ databases">
        <title>The genome of golden apple snail Pomacea canaliculata provides insight into stress tolerance and invasive adaptation.</title>
        <authorList>
            <person name="Liu C."/>
            <person name="Liu B."/>
            <person name="Ren Y."/>
            <person name="Zhang Y."/>
            <person name="Wang H."/>
            <person name="Li S."/>
            <person name="Jiang F."/>
            <person name="Yin L."/>
            <person name="Zhang G."/>
            <person name="Qian W."/>
            <person name="Fan W."/>
        </authorList>
    </citation>
    <scope>NUCLEOTIDE SEQUENCE [LARGE SCALE GENOMIC DNA]</scope>
    <source>
        <strain evidence="2">SZHN2017</strain>
        <tissue evidence="2">Muscle</tissue>
    </source>
</reference>
<keyword evidence="3" id="KW-1185">Reference proteome</keyword>
<feature type="compositionally biased region" description="Basic and acidic residues" evidence="1">
    <location>
        <begin position="116"/>
        <end position="137"/>
    </location>
</feature>
<dbReference type="AlphaFoldDB" id="A0A2T7PIF6"/>
<accession>A0A2T7PIF6</accession>
<organism evidence="2 3">
    <name type="scientific">Pomacea canaliculata</name>
    <name type="common">Golden apple snail</name>
    <dbReference type="NCBI Taxonomy" id="400727"/>
    <lineage>
        <taxon>Eukaryota</taxon>
        <taxon>Metazoa</taxon>
        <taxon>Spiralia</taxon>
        <taxon>Lophotrochozoa</taxon>
        <taxon>Mollusca</taxon>
        <taxon>Gastropoda</taxon>
        <taxon>Caenogastropoda</taxon>
        <taxon>Architaenioglossa</taxon>
        <taxon>Ampullarioidea</taxon>
        <taxon>Ampullariidae</taxon>
        <taxon>Pomacea</taxon>
    </lineage>
</organism>
<evidence type="ECO:0000313" key="2">
    <source>
        <dbReference type="EMBL" id="PVD33202.1"/>
    </source>
</evidence>
<gene>
    <name evidence="2" type="ORF">C0Q70_04453</name>
</gene>
<feature type="region of interest" description="Disordered" evidence="1">
    <location>
        <begin position="30"/>
        <end position="70"/>
    </location>
</feature>